<evidence type="ECO:0000256" key="2">
    <source>
        <dbReference type="SAM" id="Phobius"/>
    </source>
</evidence>
<evidence type="ECO:0000256" key="1">
    <source>
        <dbReference type="SAM" id="MobiDB-lite"/>
    </source>
</evidence>
<dbReference type="Proteomes" id="UP000789739">
    <property type="component" value="Unassembled WGS sequence"/>
</dbReference>
<feature type="compositionally biased region" description="Polar residues" evidence="1">
    <location>
        <begin position="72"/>
        <end position="85"/>
    </location>
</feature>
<dbReference type="EMBL" id="CAJVPI010000607">
    <property type="protein sequence ID" value="CAG8555257.1"/>
    <property type="molecule type" value="Genomic_DNA"/>
</dbReference>
<keyword evidence="2" id="KW-0812">Transmembrane</keyword>
<dbReference type="OrthoDB" id="194289at2759"/>
<feature type="transmembrane region" description="Helical" evidence="2">
    <location>
        <begin position="117"/>
        <end position="139"/>
    </location>
</feature>
<gene>
    <name evidence="3" type="ORF">PBRASI_LOCUS5301</name>
</gene>
<dbReference type="Pfam" id="PF11911">
    <property type="entry name" value="DUF3429"/>
    <property type="match status" value="1"/>
</dbReference>
<feature type="transmembrane region" description="Helical" evidence="2">
    <location>
        <begin position="191"/>
        <end position="212"/>
    </location>
</feature>
<dbReference type="PANTHER" id="PTHR15887">
    <property type="entry name" value="TRANSMEMBRANE PROTEIN 69"/>
    <property type="match status" value="1"/>
</dbReference>
<keyword evidence="2" id="KW-1133">Transmembrane helix</keyword>
<accession>A0A9N9FQV4</accession>
<dbReference type="PANTHER" id="PTHR15887:SF1">
    <property type="entry name" value="TRANSMEMBRANE PROTEIN 69"/>
    <property type="match status" value="1"/>
</dbReference>
<reference evidence="3" key="1">
    <citation type="submission" date="2021-06" db="EMBL/GenBank/DDBJ databases">
        <authorList>
            <person name="Kallberg Y."/>
            <person name="Tangrot J."/>
            <person name="Rosling A."/>
        </authorList>
    </citation>
    <scope>NUCLEOTIDE SEQUENCE</scope>
    <source>
        <strain evidence="3">BR232B</strain>
    </source>
</reference>
<keyword evidence="2" id="KW-0472">Membrane</keyword>
<keyword evidence="4" id="KW-1185">Reference proteome</keyword>
<name>A0A9N9FQV4_9GLOM</name>
<comment type="caution">
    <text evidence="3">The sequence shown here is derived from an EMBL/GenBank/DDBJ whole genome shotgun (WGS) entry which is preliminary data.</text>
</comment>
<feature type="transmembrane region" description="Helical" evidence="2">
    <location>
        <begin position="232"/>
        <end position="254"/>
    </location>
</feature>
<protein>
    <submittedName>
        <fullName evidence="3">2888_t:CDS:1</fullName>
    </submittedName>
</protein>
<proteinExistence type="predicted"/>
<dbReference type="AlphaFoldDB" id="A0A9N9FQV4"/>
<sequence length="284" mass="31416">MSKNTNPKSSGCRSAISTKYVWCPEPFFELDDQPAIRKGLRVHVTRNVNRQWAFFKPNILLDHQLYSRPSTGIQSNGLKTSLSSQRQEKAELPRHKDGVISDAKTFARTFKEVPPPAAIFGFAGTLPYIATSTASVLYASSPEMQAVIEPVQIGYGACVLSFMGAVHWGLEMAKYGGEMGYKRYTLSVVPAILAWPTMLFPTEIALTTHLLGFTSLLYADVVSASRGLVPSWYPLLRFWLTGIVGFSIVVTLVAKQRQETDVIAKARKNAIEAIPLVRESSENE</sequence>
<feature type="transmembrane region" description="Helical" evidence="2">
    <location>
        <begin position="151"/>
        <end position="170"/>
    </location>
</feature>
<evidence type="ECO:0000313" key="3">
    <source>
        <dbReference type="EMBL" id="CAG8555257.1"/>
    </source>
</evidence>
<evidence type="ECO:0000313" key="4">
    <source>
        <dbReference type="Proteomes" id="UP000789739"/>
    </source>
</evidence>
<dbReference type="InterPro" id="IPR021836">
    <property type="entry name" value="DUF3429"/>
</dbReference>
<feature type="region of interest" description="Disordered" evidence="1">
    <location>
        <begin position="72"/>
        <end position="94"/>
    </location>
</feature>
<organism evidence="3 4">
    <name type="scientific">Paraglomus brasilianum</name>
    <dbReference type="NCBI Taxonomy" id="144538"/>
    <lineage>
        <taxon>Eukaryota</taxon>
        <taxon>Fungi</taxon>
        <taxon>Fungi incertae sedis</taxon>
        <taxon>Mucoromycota</taxon>
        <taxon>Glomeromycotina</taxon>
        <taxon>Glomeromycetes</taxon>
        <taxon>Paraglomerales</taxon>
        <taxon>Paraglomeraceae</taxon>
        <taxon>Paraglomus</taxon>
    </lineage>
</organism>